<dbReference type="Proteomes" id="UP001321473">
    <property type="component" value="Unassembled WGS sequence"/>
</dbReference>
<name>A0AAQ4D8W6_AMBAM</name>
<proteinExistence type="predicted"/>
<comment type="caution">
    <text evidence="1">The sequence shown here is derived from an EMBL/GenBank/DDBJ whole genome shotgun (WGS) entry which is preliminary data.</text>
</comment>
<accession>A0AAQ4D8W6</accession>
<organism evidence="1 2">
    <name type="scientific">Amblyomma americanum</name>
    <name type="common">Lone star tick</name>
    <dbReference type="NCBI Taxonomy" id="6943"/>
    <lineage>
        <taxon>Eukaryota</taxon>
        <taxon>Metazoa</taxon>
        <taxon>Ecdysozoa</taxon>
        <taxon>Arthropoda</taxon>
        <taxon>Chelicerata</taxon>
        <taxon>Arachnida</taxon>
        <taxon>Acari</taxon>
        <taxon>Parasitiformes</taxon>
        <taxon>Ixodida</taxon>
        <taxon>Ixodoidea</taxon>
        <taxon>Ixodidae</taxon>
        <taxon>Amblyomminae</taxon>
        <taxon>Amblyomma</taxon>
    </lineage>
</organism>
<keyword evidence="2" id="KW-1185">Reference proteome</keyword>
<dbReference type="EMBL" id="JARKHS020033610">
    <property type="protein sequence ID" value="KAK8758906.1"/>
    <property type="molecule type" value="Genomic_DNA"/>
</dbReference>
<evidence type="ECO:0000313" key="2">
    <source>
        <dbReference type="Proteomes" id="UP001321473"/>
    </source>
</evidence>
<reference evidence="1 2" key="1">
    <citation type="journal article" date="2023" name="Arcadia Sci">
        <title>De novo assembly of a long-read Amblyomma americanum tick genome.</title>
        <authorList>
            <person name="Chou S."/>
            <person name="Poskanzer K.E."/>
            <person name="Rollins M."/>
            <person name="Thuy-Boun P.S."/>
        </authorList>
    </citation>
    <scope>NUCLEOTIDE SEQUENCE [LARGE SCALE GENOMIC DNA]</scope>
    <source>
        <strain evidence="1">F_SG_1</strain>
        <tissue evidence="1">Salivary glands</tissue>
    </source>
</reference>
<gene>
    <name evidence="1" type="ORF">V5799_003467</name>
</gene>
<evidence type="ECO:0000313" key="1">
    <source>
        <dbReference type="EMBL" id="KAK8758906.1"/>
    </source>
</evidence>
<protein>
    <submittedName>
        <fullName evidence="1">Uncharacterized protein</fullName>
    </submittedName>
</protein>
<dbReference type="AlphaFoldDB" id="A0AAQ4D8W6"/>
<sequence>MIRRLRLSEPSRKSCLLQLSLFAVINGARQRIEASSVQIAAMSLSSRGSPLLETGTSASESQLSRSLCRLAFPNYTRQLDLLFRESDVAPSDLAYCPAVTAACHHYRPFLLRVALVLERNQNTCRIQNTLDADTWSSGVSNPSLCFGGAVLSAMHCPGDDLRGETS</sequence>